<name>A0A4P9XFQ4_9FUNG</name>
<keyword evidence="7" id="KW-1185">Reference proteome</keyword>
<evidence type="ECO:0000313" key="6">
    <source>
        <dbReference type="EMBL" id="RKP04412.1"/>
    </source>
</evidence>
<dbReference type="PRINTS" id="PR00420">
    <property type="entry name" value="RNGMNOXGNASE"/>
</dbReference>
<proteinExistence type="predicted"/>
<dbReference type="Proteomes" id="UP000271241">
    <property type="component" value="Unassembled WGS sequence"/>
</dbReference>
<dbReference type="PANTHER" id="PTHR43004:SF19">
    <property type="entry name" value="BINDING MONOOXYGENASE, PUTATIVE (JCVI)-RELATED"/>
    <property type="match status" value="1"/>
</dbReference>
<dbReference type="SUPFAM" id="SSF51905">
    <property type="entry name" value="FAD/NAD(P)-binding domain"/>
    <property type="match status" value="1"/>
</dbReference>
<keyword evidence="3" id="KW-0274">FAD</keyword>
<reference evidence="7" key="1">
    <citation type="journal article" date="2018" name="Nat. Microbiol.">
        <title>Leveraging single-cell genomics to expand the fungal tree of life.</title>
        <authorList>
            <person name="Ahrendt S.R."/>
            <person name="Quandt C.A."/>
            <person name="Ciobanu D."/>
            <person name="Clum A."/>
            <person name="Salamov A."/>
            <person name="Andreopoulos B."/>
            <person name="Cheng J.F."/>
            <person name="Woyke T."/>
            <person name="Pelin A."/>
            <person name="Henrissat B."/>
            <person name="Reynolds N.K."/>
            <person name="Benny G.L."/>
            <person name="Smith M.E."/>
            <person name="James T.Y."/>
            <person name="Grigoriev I.V."/>
        </authorList>
    </citation>
    <scope>NUCLEOTIDE SEQUENCE [LARGE SCALE GENOMIC DNA]</scope>
    <source>
        <strain evidence="7">RSA 1356</strain>
    </source>
</reference>
<evidence type="ECO:0000256" key="3">
    <source>
        <dbReference type="ARBA" id="ARBA00022827"/>
    </source>
</evidence>
<feature type="non-terminal residue" evidence="6">
    <location>
        <position position="405"/>
    </location>
</feature>
<dbReference type="InterPro" id="IPR050641">
    <property type="entry name" value="RIFMO-like"/>
</dbReference>
<dbReference type="InterPro" id="IPR002938">
    <property type="entry name" value="FAD-bd"/>
</dbReference>
<evidence type="ECO:0000256" key="1">
    <source>
        <dbReference type="ARBA" id="ARBA00001974"/>
    </source>
</evidence>
<keyword evidence="2" id="KW-0285">Flavoprotein</keyword>
<dbReference type="OrthoDB" id="1716816at2759"/>
<dbReference type="GO" id="GO:0071949">
    <property type="term" value="F:FAD binding"/>
    <property type="evidence" value="ECO:0007669"/>
    <property type="project" value="InterPro"/>
</dbReference>
<dbReference type="GO" id="GO:0016709">
    <property type="term" value="F:oxidoreductase activity, acting on paired donors, with incorporation or reduction of molecular oxygen, NAD(P)H as one donor, and incorporation of one atom of oxygen"/>
    <property type="evidence" value="ECO:0007669"/>
    <property type="project" value="UniProtKB-ARBA"/>
</dbReference>
<evidence type="ECO:0000256" key="4">
    <source>
        <dbReference type="ARBA" id="ARBA00023002"/>
    </source>
</evidence>
<dbReference type="Gene3D" id="3.30.70.2450">
    <property type="match status" value="1"/>
</dbReference>
<dbReference type="Gene3D" id="3.50.50.60">
    <property type="entry name" value="FAD/NAD(P)-binding domain"/>
    <property type="match status" value="1"/>
</dbReference>
<dbReference type="STRING" id="78915.A0A4P9XFQ4"/>
<dbReference type="InterPro" id="IPR036188">
    <property type="entry name" value="FAD/NAD-bd_sf"/>
</dbReference>
<protein>
    <submittedName>
        <fullName evidence="6">FAD-binding monooxygenase</fullName>
    </submittedName>
</protein>
<evidence type="ECO:0000256" key="2">
    <source>
        <dbReference type="ARBA" id="ARBA00022630"/>
    </source>
</evidence>
<evidence type="ECO:0000259" key="5">
    <source>
        <dbReference type="Pfam" id="PF01494"/>
    </source>
</evidence>
<dbReference type="EMBL" id="KZ993755">
    <property type="protein sequence ID" value="RKP04412.1"/>
    <property type="molecule type" value="Genomic_DNA"/>
</dbReference>
<organism evidence="6 7">
    <name type="scientific">Thamnocephalis sphaerospora</name>
    <dbReference type="NCBI Taxonomy" id="78915"/>
    <lineage>
        <taxon>Eukaryota</taxon>
        <taxon>Fungi</taxon>
        <taxon>Fungi incertae sedis</taxon>
        <taxon>Zoopagomycota</taxon>
        <taxon>Zoopagomycotina</taxon>
        <taxon>Zoopagomycetes</taxon>
        <taxon>Zoopagales</taxon>
        <taxon>Sigmoideomycetaceae</taxon>
        <taxon>Thamnocephalis</taxon>
    </lineage>
</organism>
<dbReference type="PANTHER" id="PTHR43004">
    <property type="entry name" value="TRK SYSTEM POTASSIUM UPTAKE PROTEIN"/>
    <property type="match status" value="1"/>
</dbReference>
<keyword evidence="4" id="KW-0560">Oxidoreductase</keyword>
<evidence type="ECO:0000313" key="7">
    <source>
        <dbReference type="Proteomes" id="UP000271241"/>
    </source>
</evidence>
<gene>
    <name evidence="6" type="ORF">THASP1DRAFT_1688</name>
</gene>
<comment type="cofactor">
    <cofactor evidence="1">
        <name>FAD</name>
        <dbReference type="ChEBI" id="CHEBI:57692"/>
    </cofactor>
</comment>
<accession>A0A4P9XFQ4</accession>
<dbReference type="Pfam" id="PF01494">
    <property type="entry name" value="FAD_binding_3"/>
    <property type="match status" value="1"/>
</dbReference>
<dbReference type="AlphaFoldDB" id="A0A4P9XFQ4"/>
<feature type="domain" description="FAD-binding" evidence="5">
    <location>
        <begin position="6"/>
        <end position="353"/>
    </location>
</feature>
<keyword evidence="6" id="KW-0503">Monooxygenase</keyword>
<sequence>MDSRDPVLIMGAGPTGLTCALVLTELGVPVEIFGKYTAAAAVGCLARTMELFARYGLADRFLALGDPRDELAIYADGKQIAQVSLQGGRTEFPHMFLCPQTETERVLRDRLAELGVYVQWGWEFSGYDTVENDYSDPTPSGGVIVRLRNVEMDFNRPRSKVCRGAYLIGCDGAHSRVRKSIGAAFDGRRIDIKIATGDVEVDADWPSAGRYVFTIHPDGIVGALRVRGSFCYRIFAAWSKQDPEELTPDAFASTLYKRLAPEPLRNLRVLSTSLFTIQERRASHYTSGDGYVFICGDAAHVHSPAGGQGLNLGVQDAENLAWKLAMVYLNQADPALLKTYAEERIPVADDVIVRSHKLFNTTMAGSSMKTFVLKHAAPFFASAPRKLHRKRFEQAAQLRVCYPTS</sequence>